<feature type="transmembrane region" description="Helical" evidence="2">
    <location>
        <begin position="50"/>
        <end position="76"/>
    </location>
</feature>
<evidence type="ECO:0000256" key="2">
    <source>
        <dbReference type="SAM" id="Phobius"/>
    </source>
</evidence>
<organism evidence="3 4">
    <name type="scientific">Zymoseptoria tritici (strain ST99CH_3D7)</name>
    <dbReference type="NCBI Taxonomy" id="1276538"/>
    <lineage>
        <taxon>Eukaryota</taxon>
        <taxon>Fungi</taxon>
        <taxon>Dikarya</taxon>
        <taxon>Ascomycota</taxon>
        <taxon>Pezizomycotina</taxon>
        <taxon>Dothideomycetes</taxon>
        <taxon>Dothideomycetidae</taxon>
        <taxon>Mycosphaerellales</taxon>
        <taxon>Mycosphaerellaceae</taxon>
        <taxon>Zymoseptoria</taxon>
    </lineage>
</organism>
<dbReference type="PANTHER" id="PTHR38848">
    <property type="entry name" value="G-PROTEIN COUPLED RECEPTORS FAMILY 3 PROFILE DOMAIN-CONTAINING PROTEIN"/>
    <property type="match status" value="1"/>
</dbReference>
<name>A0A1X7S427_ZYMT9</name>
<evidence type="ECO:0000256" key="1">
    <source>
        <dbReference type="SAM" id="MobiDB-lite"/>
    </source>
</evidence>
<keyword evidence="4" id="KW-1185">Reference proteome</keyword>
<feature type="transmembrane region" description="Helical" evidence="2">
    <location>
        <begin position="127"/>
        <end position="151"/>
    </location>
</feature>
<feature type="transmembrane region" description="Helical" evidence="2">
    <location>
        <begin position="20"/>
        <end position="38"/>
    </location>
</feature>
<evidence type="ECO:0000313" key="3">
    <source>
        <dbReference type="EMBL" id="SMQ54389.1"/>
    </source>
</evidence>
<evidence type="ECO:0008006" key="5">
    <source>
        <dbReference type="Google" id="ProtNLM"/>
    </source>
</evidence>
<keyword evidence="2" id="KW-0472">Membrane</keyword>
<feature type="transmembrane region" description="Helical" evidence="2">
    <location>
        <begin position="163"/>
        <end position="187"/>
    </location>
</feature>
<reference evidence="3 4" key="1">
    <citation type="submission" date="2016-06" db="EMBL/GenBank/DDBJ databases">
        <authorList>
            <person name="Kjaerup R.B."/>
            <person name="Dalgaard T.S."/>
            <person name="Juul-Madsen H.R."/>
        </authorList>
    </citation>
    <scope>NUCLEOTIDE SEQUENCE [LARGE SCALE GENOMIC DNA]</scope>
</reference>
<evidence type="ECO:0000313" key="4">
    <source>
        <dbReference type="Proteomes" id="UP000215127"/>
    </source>
</evidence>
<dbReference type="PANTHER" id="PTHR38848:SF3">
    <property type="entry name" value="G-PROTEIN COUPLED RECEPTORS FAMILY 3 PROFILE DOMAIN-CONTAINING PROTEIN"/>
    <property type="match status" value="1"/>
</dbReference>
<gene>
    <name evidence="3" type="ORF">ZT3D7_G9544</name>
</gene>
<proteinExistence type="predicted"/>
<feature type="region of interest" description="Disordered" evidence="1">
    <location>
        <begin position="278"/>
        <end position="305"/>
    </location>
</feature>
<feature type="transmembrane region" description="Helical" evidence="2">
    <location>
        <begin position="88"/>
        <end position="107"/>
    </location>
</feature>
<sequence>MPVISNDNIVRQEFVVSGEIVSMLVSLLSLPIIAVLFWQRFEDARKKRWNVAGISLLASYFWAFMFVLITTVFIHIHIGDNQPWCDATITTCLSLYVLSKASGFLFLIERVYIISWPNEPRHKTLEYVLNCVFIFVPYLVVTILCFVYRVAFWTETGVCIIGLQMFVLLPLLCVEVLSYLYLALRFLYPLVMVHRDGQGLLPPLKRVMVRTTIGTFVAMISTFTVKLSLTFFDGEPAWLCCMSCKVDALISAIVLHWVTAPDKTAHQEQDTPQALGLALSEDKGGSTMQDTNQDSESSKTGVETPKRYALKDML</sequence>
<protein>
    <recommendedName>
        <fullName evidence="5">Transmembrane protein</fullName>
    </recommendedName>
</protein>
<feature type="compositionally biased region" description="Polar residues" evidence="1">
    <location>
        <begin position="286"/>
        <end position="301"/>
    </location>
</feature>
<dbReference type="Proteomes" id="UP000215127">
    <property type="component" value="Chromosome 9"/>
</dbReference>
<dbReference type="AlphaFoldDB" id="A0A1X7S427"/>
<dbReference type="EMBL" id="LT853700">
    <property type="protein sequence ID" value="SMQ54389.1"/>
    <property type="molecule type" value="Genomic_DNA"/>
</dbReference>
<keyword evidence="2" id="KW-0812">Transmembrane</keyword>
<keyword evidence="2" id="KW-1133">Transmembrane helix</keyword>
<accession>A0A1X7S427</accession>